<accession>A0AAN6Z7H4</accession>
<keyword evidence="3" id="KW-1133">Transmembrane helix</keyword>
<feature type="transmembrane region" description="Helical" evidence="3">
    <location>
        <begin position="191"/>
        <end position="208"/>
    </location>
</feature>
<proteinExistence type="predicted"/>
<evidence type="ECO:0000259" key="5">
    <source>
        <dbReference type="Pfam" id="PF10342"/>
    </source>
</evidence>
<gene>
    <name evidence="6" type="ORF">N657DRAFT_560691</name>
</gene>
<evidence type="ECO:0000313" key="7">
    <source>
        <dbReference type="Proteomes" id="UP001302602"/>
    </source>
</evidence>
<feature type="compositionally biased region" description="Low complexity" evidence="2">
    <location>
        <begin position="109"/>
        <end position="181"/>
    </location>
</feature>
<dbReference type="InterPro" id="IPR052982">
    <property type="entry name" value="SRP1/TIP1-like"/>
</dbReference>
<protein>
    <recommendedName>
        <fullName evidence="5">Yeast cell wall synthesis Kre9/Knh1-like N-terminal domain-containing protein</fullName>
    </recommendedName>
</protein>
<name>A0AAN6Z7H4_9PEZI</name>
<evidence type="ECO:0000256" key="4">
    <source>
        <dbReference type="SAM" id="SignalP"/>
    </source>
</evidence>
<dbReference type="AlphaFoldDB" id="A0AAN6Z7H4"/>
<sequence>MKFSVGTVLAFAAAVLAKPVLLNSNYDIEEGEPFTLKWNNAQGPITITLMTGDPGNLKVVSDIASGVTGSEYTFTLSGIPSGNYAIRITDGSGEPNYGKLFSYSGTGSLSSSSASESATRSSSRTTVSSTTSSSSSSSTGSESETSSTTSSASSSASSSFTTTSSERPSSTRAAATTSATAPPNTNGGQRFASPLAFVLVTVAALVFFN</sequence>
<dbReference type="PANTHER" id="PTHR40633">
    <property type="entry name" value="MATRIX PROTEIN, PUTATIVE (AFU_ORTHOLOGUE AFUA_8G05410)-RELATED"/>
    <property type="match status" value="1"/>
</dbReference>
<organism evidence="6 7">
    <name type="scientific">Parathielavia appendiculata</name>
    <dbReference type="NCBI Taxonomy" id="2587402"/>
    <lineage>
        <taxon>Eukaryota</taxon>
        <taxon>Fungi</taxon>
        <taxon>Dikarya</taxon>
        <taxon>Ascomycota</taxon>
        <taxon>Pezizomycotina</taxon>
        <taxon>Sordariomycetes</taxon>
        <taxon>Sordariomycetidae</taxon>
        <taxon>Sordariales</taxon>
        <taxon>Chaetomiaceae</taxon>
        <taxon>Parathielavia</taxon>
    </lineage>
</organism>
<dbReference type="Proteomes" id="UP001302602">
    <property type="component" value="Unassembled WGS sequence"/>
</dbReference>
<evidence type="ECO:0000256" key="2">
    <source>
        <dbReference type="SAM" id="MobiDB-lite"/>
    </source>
</evidence>
<dbReference type="Pfam" id="PF10342">
    <property type="entry name" value="Kre9_KNH"/>
    <property type="match status" value="1"/>
</dbReference>
<reference evidence="6" key="1">
    <citation type="journal article" date="2023" name="Mol. Phylogenet. Evol.">
        <title>Genome-scale phylogeny and comparative genomics of the fungal order Sordariales.</title>
        <authorList>
            <person name="Hensen N."/>
            <person name="Bonometti L."/>
            <person name="Westerberg I."/>
            <person name="Brannstrom I.O."/>
            <person name="Guillou S."/>
            <person name="Cros-Aarteil S."/>
            <person name="Calhoun S."/>
            <person name="Haridas S."/>
            <person name="Kuo A."/>
            <person name="Mondo S."/>
            <person name="Pangilinan J."/>
            <person name="Riley R."/>
            <person name="LaButti K."/>
            <person name="Andreopoulos B."/>
            <person name="Lipzen A."/>
            <person name="Chen C."/>
            <person name="Yan M."/>
            <person name="Daum C."/>
            <person name="Ng V."/>
            <person name="Clum A."/>
            <person name="Steindorff A."/>
            <person name="Ohm R.A."/>
            <person name="Martin F."/>
            <person name="Silar P."/>
            <person name="Natvig D.O."/>
            <person name="Lalanne C."/>
            <person name="Gautier V."/>
            <person name="Ament-Velasquez S.L."/>
            <person name="Kruys A."/>
            <person name="Hutchinson M.I."/>
            <person name="Powell A.J."/>
            <person name="Barry K."/>
            <person name="Miller A.N."/>
            <person name="Grigoriev I.V."/>
            <person name="Debuchy R."/>
            <person name="Gladieux P."/>
            <person name="Hiltunen Thoren M."/>
            <person name="Johannesson H."/>
        </authorList>
    </citation>
    <scope>NUCLEOTIDE SEQUENCE</scope>
    <source>
        <strain evidence="6">CBS 731.68</strain>
    </source>
</reference>
<keyword evidence="7" id="KW-1185">Reference proteome</keyword>
<keyword evidence="3" id="KW-0472">Membrane</keyword>
<feature type="signal peptide" evidence="4">
    <location>
        <begin position="1"/>
        <end position="17"/>
    </location>
</feature>
<keyword evidence="1 4" id="KW-0732">Signal</keyword>
<dbReference type="InterPro" id="IPR018466">
    <property type="entry name" value="Kre9/Knh1-like_N"/>
</dbReference>
<dbReference type="EMBL" id="MU853223">
    <property type="protein sequence ID" value="KAK4128615.1"/>
    <property type="molecule type" value="Genomic_DNA"/>
</dbReference>
<evidence type="ECO:0000256" key="3">
    <source>
        <dbReference type="SAM" id="Phobius"/>
    </source>
</evidence>
<dbReference type="PANTHER" id="PTHR40633:SF1">
    <property type="entry name" value="GPI ANCHORED SERINE-THREONINE RICH PROTEIN (AFU_ORTHOLOGUE AFUA_1G03630)"/>
    <property type="match status" value="1"/>
</dbReference>
<feature type="chain" id="PRO_5042972484" description="Yeast cell wall synthesis Kre9/Knh1-like N-terminal domain-containing protein" evidence="4">
    <location>
        <begin position="18"/>
        <end position="209"/>
    </location>
</feature>
<dbReference type="GeneID" id="87824766"/>
<dbReference type="RefSeq" id="XP_062652386.1">
    <property type="nucleotide sequence ID" value="XM_062787996.1"/>
</dbReference>
<feature type="region of interest" description="Disordered" evidence="2">
    <location>
        <begin position="109"/>
        <end position="189"/>
    </location>
</feature>
<evidence type="ECO:0000256" key="1">
    <source>
        <dbReference type="ARBA" id="ARBA00022729"/>
    </source>
</evidence>
<reference evidence="6" key="2">
    <citation type="submission" date="2023-05" db="EMBL/GenBank/DDBJ databases">
        <authorList>
            <consortium name="Lawrence Berkeley National Laboratory"/>
            <person name="Steindorff A."/>
            <person name="Hensen N."/>
            <person name="Bonometti L."/>
            <person name="Westerberg I."/>
            <person name="Brannstrom I.O."/>
            <person name="Guillou S."/>
            <person name="Cros-Aarteil S."/>
            <person name="Calhoun S."/>
            <person name="Haridas S."/>
            <person name="Kuo A."/>
            <person name="Mondo S."/>
            <person name="Pangilinan J."/>
            <person name="Riley R."/>
            <person name="Labutti K."/>
            <person name="Andreopoulos B."/>
            <person name="Lipzen A."/>
            <person name="Chen C."/>
            <person name="Yanf M."/>
            <person name="Daum C."/>
            <person name="Ng V."/>
            <person name="Clum A."/>
            <person name="Ohm R."/>
            <person name="Martin F."/>
            <person name="Silar P."/>
            <person name="Natvig D."/>
            <person name="Lalanne C."/>
            <person name="Gautier V."/>
            <person name="Ament-Velasquez S.L."/>
            <person name="Kruys A."/>
            <person name="Hutchinson M.I."/>
            <person name="Powell A.J."/>
            <person name="Barry K."/>
            <person name="Miller A.N."/>
            <person name="Grigoriev I.V."/>
            <person name="Debuchy R."/>
            <person name="Gladieux P."/>
            <person name="Thoren M.H."/>
            <person name="Johannesson H."/>
        </authorList>
    </citation>
    <scope>NUCLEOTIDE SEQUENCE</scope>
    <source>
        <strain evidence="6">CBS 731.68</strain>
    </source>
</reference>
<dbReference type="Gene3D" id="2.60.40.3080">
    <property type="match status" value="1"/>
</dbReference>
<comment type="caution">
    <text evidence="6">The sequence shown here is derived from an EMBL/GenBank/DDBJ whole genome shotgun (WGS) entry which is preliminary data.</text>
</comment>
<keyword evidence="3" id="KW-0812">Transmembrane</keyword>
<evidence type="ECO:0000313" key="6">
    <source>
        <dbReference type="EMBL" id="KAK4128615.1"/>
    </source>
</evidence>
<feature type="domain" description="Yeast cell wall synthesis Kre9/Knh1-like N-terminal" evidence="5">
    <location>
        <begin position="24"/>
        <end position="101"/>
    </location>
</feature>